<dbReference type="InterPro" id="IPR036582">
    <property type="entry name" value="Mao_N_sf"/>
</dbReference>
<comment type="caution">
    <text evidence="3">The sequence shown here is derived from an EMBL/GenBank/DDBJ whole genome shotgun (WGS) entry which is preliminary data.</text>
</comment>
<protein>
    <submittedName>
        <fullName evidence="3">Copper amine oxidase N-terminal domain-containing protein</fullName>
    </submittedName>
</protein>
<feature type="domain" description="Copper amine oxidase-like N-terminal" evidence="2">
    <location>
        <begin position="49"/>
        <end position="145"/>
    </location>
</feature>
<keyword evidence="4" id="KW-1185">Reference proteome</keyword>
<evidence type="ECO:0000256" key="1">
    <source>
        <dbReference type="SAM" id="SignalP"/>
    </source>
</evidence>
<dbReference type="Pfam" id="PF07833">
    <property type="entry name" value="Cu_amine_oxidN1"/>
    <property type="match status" value="1"/>
</dbReference>
<gene>
    <name evidence="3" type="ORF">AAA081_08480</name>
</gene>
<dbReference type="RefSeq" id="WP_349054604.1">
    <property type="nucleotide sequence ID" value="NZ_JBBNPS010000036.1"/>
</dbReference>
<sequence>MAKKRKITLVMILCLMFVPFSSYAQGPKAITVYINGFNQNASQYGVEEMAPVRKGRTFLPLEQLEQSLAYSVSVDSDKQSVLIKKDGVQVAMTLGDKNYRVQKETKTMDVAPFSEKNRIYVPARFVQEAFGAKVEWDGKNRVVIIAGNRGEEESKDSYTELSKVGLKAIVPEEFNMVDLHGQYIVSWKEFMGQYSETPATLFTIKKTSEPSENIGDRLLDYRNGNYVFAEFAKDRQYSRAIDEAIEGMLASIRSIERKDD</sequence>
<dbReference type="InterPro" id="IPR012854">
    <property type="entry name" value="Cu_amine_oxidase-like_N"/>
</dbReference>
<accession>A0ABV1JA19</accession>
<keyword evidence="1" id="KW-0732">Signal</keyword>
<feature type="signal peptide" evidence="1">
    <location>
        <begin position="1"/>
        <end position="24"/>
    </location>
</feature>
<feature type="chain" id="PRO_5045414129" evidence="1">
    <location>
        <begin position="25"/>
        <end position="260"/>
    </location>
</feature>
<dbReference type="EMBL" id="JBBNPS010000036">
    <property type="protein sequence ID" value="MEQ3354326.1"/>
    <property type="molecule type" value="Genomic_DNA"/>
</dbReference>
<evidence type="ECO:0000313" key="4">
    <source>
        <dbReference type="Proteomes" id="UP001481872"/>
    </source>
</evidence>
<dbReference type="Proteomes" id="UP001481872">
    <property type="component" value="Unassembled WGS sequence"/>
</dbReference>
<organism evidence="3 4">
    <name type="scientific">Aedoeadaptatus acetigenes</name>
    <dbReference type="NCBI Taxonomy" id="2981723"/>
    <lineage>
        <taxon>Bacteria</taxon>
        <taxon>Bacillati</taxon>
        <taxon>Bacillota</taxon>
        <taxon>Tissierellia</taxon>
        <taxon>Tissierellales</taxon>
        <taxon>Peptoniphilaceae</taxon>
        <taxon>Aedoeadaptatus</taxon>
    </lineage>
</organism>
<dbReference type="SUPFAM" id="SSF55383">
    <property type="entry name" value="Copper amine oxidase, domain N"/>
    <property type="match status" value="1"/>
</dbReference>
<evidence type="ECO:0000259" key="2">
    <source>
        <dbReference type="Pfam" id="PF07833"/>
    </source>
</evidence>
<name>A0ABV1JA19_9FIRM</name>
<reference evidence="3 4" key="1">
    <citation type="submission" date="2024-04" db="EMBL/GenBank/DDBJ databases">
        <title>Human intestinal bacterial collection.</title>
        <authorList>
            <person name="Pauvert C."/>
            <person name="Hitch T.C.A."/>
            <person name="Clavel T."/>
        </authorList>
    </citation>
    <scope>NUCLEOTIDE SEQUENCE [LARGE SCALE GENOMIC DNA]</scope>
    <source>
        <strain evidence="3 4">CLA-SR-H026</strain>
    </source>
</reference>
<evidence type="ECO:0000313" key="3">
    <source>
        <dbReference type="EMBL" id="MEQ3354326.1"/>
    </source>
</evidence>
<dbReference type="Gene3D" id="3.30.457.10">
    <property type="entry name" value="Copper amine oxidase-like, N-terminal domain"/>
    <property type="match status" value="1"/>
</dbReference>
<proteinExistence type="predicted"/>